<dbReference type="Proteomes" id="UP000663850">
    <property type="component" value="Unassembled WGS sequence"/>
</dbReference>
<keyword evidence="3" id="KW-0863">Zinc-finger</keyword>
<keyword evidence="5" id="KW-0539">Nucleus</keyword>
<evidence type="ECO:0000259" key="7">
    <source>
        <dbReference type="Pfam" id="PF05699"/>
    </source>
</evidence>
<dbReference type="EMBL" id="CAJMWZ010005821">
    <property type="protein sequence ID" value="CAE6511512.1"/>
    <property type="molecule type" value="Genomic_DNA"/>
</dbReference>
<dbReference type="GO" id="GO:0005634">
    <property type="term" value="C:nucleus"/>
    <property type="evidence" value="ECO:0007669"/>
    <property type="project" value="UniProtKB-SubCell"/>
</dbReference>
<feature type="region of interest" description="Disordered" evidence="6">
    <location>
        <begin position="1"/>
        <end position="35"/>
    </location>
</feature>
<dbReference type="PANTHER" id="PTHR46481">
    <property type="entry name" value="ZINC FINGER BED DOMAIN-CONTAINING PROTEIN 4"/>
    <property type="match status" value="1"/>
</dbReference>
<feature type="compositionally biased region" description="Basic and acidic residues" evidence="6">
    <location>
        <begin position="102"/>
        <end position="118"/>
    </location>
</feature>
<proteinExistence type="predicted"/>
<evidence type="ECO:0000313" key="9">
    <source>
        <dbReference type="EMBL" id="CAE7084065.1"/>
    </source>
</evidence>
<evidence type="ECO:0000256" key="1">
    <source>
        <dbReference type="ARBA" id="ARBA00004123"/>
    </source>
</evidence>
<gene>
    <name evidence="8" type="ORF">RDB_LOCUS107112</name>
    <name evidence="9" type="ORF">RDB_LOCUS25988</name>
</gene>
<dbReference type="InterPro" id="IPR052035">
    <property type="entry name" value="ZnF_BED_domain_contain"/>
</dbReference>
<reference evidence="9" key="1">
    <citation type="submission" date="2021-01" db="EMBL/GenBank/DDBJ databases">
        <authorList>
            <person name="Kaushik A."/>
        </authorList>
    </citation>
    <scope>NUCLEOTIDE SEQUENCE</scope>
    <source>
        <strain evidence="9">AG5</strain>
        <strain evidence="8">Type strain: AG8-Rh-89/</strain>
    </source>
</reference>
<evidence type="ECO:0000313" key="8">
    <source>
        <dbReference type="EMBL" id="CAE6511512.1"/>
    </source>
</evidence>
<evidence type="ECO:0000256" key="6">
    <source>
        <dbReference type="SAM" id="MobiDB-lite"/>
    </source>
</evidence>
<dbReference type="Pfam" id="PF05699">
    <property type="entry name" value="Dimer_Tnp_hAT"/>
    <property type="match status" value="1"/>
</dbReference>
<comment type="subcellular location">
    <subcellularLocation>
        <location evidence="1">Nucleus</location>
    </subcellularLocation>
</comment>
<feature type="domain" description="HAT C-terminal dimerisation" evidence="7">
    <location>
        <begin position="794"/>
        <end position="878"/>
    </location>
</feature>
<evidence type="ECO:0000256" key="4">
    <source>
        <dbReference type="ARBA" id="ARBA00022833"/>
    </source>
</evidence>
<evidence type="ECO:0000256" key="5">
    <source>
        <dbReference type="ARBA" id="ARBA00023242"/>
    </source>
</evidence>
<organism evidence="9 10">
    <name type="scientific">Rhizoctonia solani</name>
    <dbReference type="NCBI Taxonomy" id="456999"/>
    <lineage>
        <taxon>Eukaryota</taxon>
        <taxon>Fungi</taxon>
        <taxon>Dikarya</taxon>
        <taxon>Basidiomycota</taxon>
        <taxon>Agaricomycotina</taxon>
        <taxon>Agaricomycetes</taxon>
        <taxon>Cantharellales</taxon>
        <taxon>Ceratobasidiaceae</taxon>
        <taxon>Rhizoctonia</taxon>
    </lineage>
</organism>
<feature type="region of interest" description="Disordered" evidence="6">
    <location>
        <begin position="50"/>
        <end position="118"/>
    </location>
</feature>
<keyword evidence="4" id="KW-0862">Zinc</keyword>
<evidence type="ECO:0000256" key="3">
    <source>
        <dbReference type="ARBA" id="ARBA00022771"/>
    </source>
</evidence>
<dbReference type="GO" id="GO:0046983">
    <property type="term" value="F:protein dimerization activity"/>
    <property type="evidence" value="ECO:0007669"/>
    <property type="project" value="InterPro"/>
</dbReference>
<dbReference type="PANTHER" id="PTHR46481:SF10">
    <property type="entry name" value="ZINC FINGER BED DOMAIN-CONTAINING PROTEIN 39"/>
    <property type="match status" value="1"/>
</dbReference>
<dbReference type="InterPro" id="IPR012337">
    <property type="entry name" value="RNaseH-like_sf"/>
</dbReference>
<dbReference type="GO" id="GO:0008270">
    <property type="term" value="F:zinc ion binding"/>
    <property type="evidence" value="ECO:0007669"/>
    <property type="project" value="UniProtKB-KW"/>
</dbReference>
<evidence type="ECO:0000313" key="10">
    <source>
        <dbReference type="Proteomes" id="UP000663827"/>
    </source>
</evidence>
<dbReference type="Proteomes" id="UP000663827">
    <property type="component" value="Unassembled WGS sequence"/>
</dbReference>
<protein>
    <recommendedName>
        <fullName evidence="7">HAT C-terminal dimerisation domain-containing protein</fullName>
    </recommendedName>
</protein>
<keyword evidence="2" id="KW-0479">Metal-binding</keyword>
<dbReference type="AlphaFoldDB" id="A0A8H3DW40"/>
<dbReference type="InterPro" id="IPR008906">
    <property type="entry name" value="HATC_C_dom"/>
</dbReference>
<dbReference type="SUPFAM" id="SSF53098">
    <property type="entry name" value="Ribonuclease H-like"/>
    <property type="match status" value="1"/>
</dbReference>
<dbReference type="EMBL" id="CAJNJQ010000523">
    <property type="protein sequence ID" value="CAE7084065.1"/>
    <property type="molecule type" value="Genomic_DNA"/>
</dbReference>
<sequence length="923" mass="103147">MSQPPTSGAFLPHGDPHQLTIAPNAATPLSSQNSFGSIYVPEINSMIPEPLTATSTTFPPHAESQVVPSSSEPPTAVPTPPLHAANPAPKKRKRKANPKITGDLKTDKASDRNAVRKQNVEARLSALETLADVYETPPPTMRAPPPTTVEPRLSDARDIWYHQYPVESKPVCPFTQPEINALIPIVKKYQAELIFDQIQHPGPESEAMLCICCLLEGVTKVYLNREGGITGGIRDHMKKVHPAEYYAKCMQEGLHDRCKDLSPDTLCGGQPKFTLDGFLDRLVRWIVLDDQAFNLLEIPEFRDLMLYSTQGLLKDSELPHRDKLELLAYAMYRIEKDAIDKDMQSSRGQISLTSDLWSDIRIRSFMSVTAHYVDSLGVLRDHLIAFRKINGHHTGVNISHALHGVLQESGIVDKLGFITLDNASNNDTAMVELAENVQGRGGTFHPEWSRIRCFPHVLNLAVQTILQSIRSSAMSYRRYMAKYDLAISPETEHYLQAMESDPVDACRASITACRSSGTRRDKFESVIKLGNRNGLFRLPNGDAIQLEDSQLLRDCITRWGSTFLMMERYEKMSPAVRELAFQMRDEAIIPVLTHKQFEVMQDLISVLRIPYNAQQLLSSEKTPTLALAIPLYESLIVTWEKVSSEIPELSHAITCGISKLQDYLGIARDVPVHTLAMFINPLIKLTWIQEHWGPSAEREAEESIVSEMMQIQRSRPSPPSARSTVSARQATRAQNSGYLRVLAAGVNFRRASDLNLAPELPSRAPSAAENAPPMAAGPSAYEVEQRNRQIVLDEYQKYLNETSVSKDKEGMSSLDLVQFWVNHQCTYPNLYQIAMNILPAQASSVSSERVFSSSKLTMTAQRSRLLATNMEYLQVLKHALQRQRRDLVNGTGVDSDGLDFVSHLFTNMTVNDDDLEAQAGIQV</sequence>
<comment type="caution">
    <text evidence="9">The sequence shown here is derived from an EMBL/GenBank/DDBJ whole genome shotgun (WGS) entry which is preliminary data.</text>
</comment>
<evidence type="ECO:0000256" key="2">
    <source>
        <dbReference type="ARBA" id="ARBA00022723"/>
    </source>
</evidence>
<name>A0A8H3DW40_9AGAM</name>
<accession>A0A8H3DW40</accession>
<feature type="compositionally biased region" description="Low complexity" evidence="6">
    <location>
        <begin position="63"/>
        <end position="74"/>
    </location>
</feature>